<evidence type="ECO:0000313" key="5">
    <source>
        <dbReference type="EMBL" id="OBR62936.1"/>
    </source>
</evidence>
<accession>A0A1A5YBF1</accession>
<dbReference type="GO" id="GO:0008206">
    <property type="term" value="P:bile acid metabolic process"/>
    <property type="evidence" value="ECO:0007669"/>
    <property type="project" value="UniProtKB-ARBA"/>
</dbReference>
<proteinExistence type="inferred from homology"/>
<feature type="domain" description="Ketoreductase" evidence="4">
    <location>
        <begin position="5"/>
        <end position="186"/>
    </location>
</feature>
<keyword evidence="2" id="KW-0560">Oxidoreductase</keyword>
<keyword evidence="6" id="KW-1185">Reference proteome</keyword>
<dbReference type="OrthoDB" id="9793345at2"/>
<dbReference type="InterPro" id="IPR057326">
    <property type="entry name" value="KR_dom"/>
</dbReference>
<dbReference type="PRINTS" id="PR00081">
    <property type="entry name" value="GDHRDH"/>
</dbReference>
<comment type="caution">
    <text evidence="5">The sequence shown here is derived from an EMBL/GenBank/DDBJ whole genome shotgun (WGS) entry which is preliminary data.</text>
</comment>
<dbReference type="PRINTS" id="PR00080">
    <property type="entry name" value="SDRFAMILY"/>
</dbReference>
<dbReference type="STRING" id="1844972.A7K91_09460"/>
<dbReference type="PIRSF" id="PIRSF000126">
    <property type="entry name" value="11-beta-HSD1"/>
    <property type="match status" value="1"/>
</dbReference>
<dbReference type="AlphaFoldDB" id="A0A1A5YBF1"/>
<organism evidence="5 6">
    <name type="scientific">Paenibacillus oryzae</name>
    <dbReference type="NCBI Taxonomy" id="1844972"/>
    <lineage>
        <taxon>Bacteria</taxon>
        <taxon>Bacillati</taxon>
        <taxon>Bacillota</taxon>
        <taxon>Bacilli</taxon>
        <taxon>Bacillales</taxon>
        <taxon>Paenibacillaceae</taxon>
        <taxon>Paenibacillus</taxon>
    </lineage>
</organism>
<dbReference type="PANTHER" id="PTHR44196:SF1">
    <property type="entry name" value="DEHYDROGENASE_REDUCTASE SDR FAMILY MEMBER 7B"/>
    <property type="match status" value="1"/>
</dbReference>
<reference evidence="5 6" key="1">
    <citation type="submission" date="2016-05" db="EMBL/GenBank/DDBJ databases">
        <title>Paenibacillus oryzae. sp. nov., isolated from the rice root.</title>
        <authorList>
            <person name="Zhang J."/>
            <person name="Zhang X."/>
        </authorList>
    </citation>
    <scope>NUCLEOTIDE SEQUENCE [LARGE SCALE GENOMIC DNA]</scope>
    <source>
        <strain evidence="5 6">1DrF-4</strain>
    </source>
</reference>
<dbReference type="SMART" id="SM00822">
    <property type="entry name" value="PKS_KR"/>
    <property type="match status" value="1"/>
</dbReference>
<dbReference type="PANTHER" id="PTHR44196">
    <property type="entry name" value="DEHYDROGENASE/REDUCTASE SDR FAMILY MEMBER 7B"/>
    <property type="match status" value="1"/>
</dbReference>
<dbReference type="Proteomes" id="UP000092024">
    <property type="component" value="Unassembled WGS sequence"/>
</dbReference>
<dbReference type="RefSeq" id="WP_068686819.1">
    <property type="nucleotide sequence ID" value="NZ_LYPA01000076.1"/>
</dbReference>
<evidence type="ECO:0000259" key="4">
    <source>
        <dbReference type="SMART" id="SM00822"/>
    </source>
</evidence>
<protein>
    <submittedName>
        <fullName evidence="5">Oxidoreductase</fullName>
    </submittedName>
</protein>
<comment type="similarity">
    <text evidence="1 3">Belongs to the short-chain dehydrogenases/reductases (SDR) family.</text>
</comment>
<dbReference type="GO" id="GO:0016491">
    <property type="term" value="F:oxidoreductase activity"/>
    <property type="evidence" value="ECO:0007669"/>
    <property type="project" value="UniProtKB-KW"/>
</dbReference>
<dbReference type="EMBL" id="LYPA01000076">
    <property type="protein sequence ID" value="OBR62936.1"/>
    <property type="molecule type" value="Genomic_DNA"/>
</dbReference>
<evidence type="ECO:0000256" key="3">
    <source>
        <dbReference type="RuleBase" id="RU000363"/>
    </source>
</evidence>
<dbReference type="SUPFAM" id="SSF51735">
    <property type="entry name" value="NAD(P)-binding Rossmann-fold domains"/>
    <property type="match status" value="1"/>
</dbReference>
<name>A0A1A5YBF1_9BACL</name>
<gene>
    <name evidence="5" type="ORF">A7K91_09460</name>
</gene>
<dbReference type="InterPro" id="IPR036291">
    <property type="entry name" value="NAD(P)-bd_dom_sf"/>
</dbReference>
<dbReference type="PROSITE" id="PS00061">
    <property type="entry name" value="ADH_SHORT"/>
    <property type="match status" value="1"/>
</dbReference>
<dbReference type="FunFam" id="3.40.50.720:FF:000084">
    <property type="entry name" value="Short-chain dehydrogenase reductase"/>
    <property type="match status" value="1"/>
</dbReference>
<dbReference type="GO" id="GO:0016020">
    <property type="term" value="C:membrane"/>
    <property type="evidence" value="ECO:0007669"/>
    <property type="project" value="TreeGrafter"/>
</dbReference>
<evidence type="ECO:0000256" key="1">
    <source>
        <dbReference type="ARBA" id="ARBA00006484"/>
    </source>
</evidence>
<dbReference type="InterPro" id="IPR020904">
    <property type="entry name" value="Sc_DH/Rdtase_CS"/>
</dbReference>
<dbReference type="Gene3D" id="3.40.50.720">
    <property type="entry name" value="NAD(P)-binding Rossmann-like Domain"/>
    <property type="match status" value="1"/>
</dbReference>
<evidence type="ECO:0000313" key="6">
    <source>
        <dbReference type="Proteomes" id="UP000092024"/>
    </source>
</evidence>
<dbReference type="Pfam" id="PF00106">
    <property type="entry name" value="adh_short"/>
    <property type="match status" value="1"/>
</dbReference>
<evidence type="ECO:0000256" key="2">
    <source>
        <dbReference type="ARBA" id="ARBA00023002"/>
    </source>
</evidence>
<sequence>MLKGKVVLITGASSGIGALAASELARHGAVPVLTGRNLEKLKKHAEAISADCLYYKMDVANRDEIRQVVEQVLNKHGVIDILLNNAGYGEFRRFEEMPVEDFQAMMDTNYMGIVRCTKEVLPHMLKRGSGHIVNIASMAGKIGSAKSVSYTATKHAVLGFTNALRMEMAQQGIKVSAINPGPIDTEFFSIADPAGNYVKNVGWLMMKPEYVVKGILRVMDTGKAELDLPRKAGFAIKLYQLFPRTVDRLFGKWMNQK</sequence>
<dbReference type="InterPro" id="IPR002347">
    <property type="entry name" value="SDR_fam"/>
</dbReference>